<evidence type="ECO:0000313" key="2">
    <source>
        <dbReference type="Proteomes" id="UP001153292"/>
    </source>
</evidence>
<proteinExistence type="predicted"/>
<reference evidence="1" key="1">
    <citation type="submission" date="2021-12" db="EMBL/GenBank/DDBJ databases">
        <authorList>
            <person name="King R."/>
        </authorList>
    </citation>
    <scope>NUCLEOTIDE SEQUENCE</scope>
</reference>
<organism evidence="1 2">
    <name type="scientific">Chilo suppressalis</name>
    <name type="common">Asiatic rice borer moth</name>
    <dbReference type="NCBI Taxonomy" id="168631"/>
    <lineage>
        <taxon>Eukaryota</taxon>
        <taxon>Metazoa</taxon>
        <taxon>Ecdysozoa</taxon>
        <taxon>Arthropoda</taxon>
        <taxon>Hexapoda</taxon>
        <taxon>Insecta</taxon>
        <taxon>Pterygota</taxon>
        <taxon>Neoptera</taxon>
        <taxon>Endopterygota</taxon>
        <taxon>Lepidoptera</taxon>
        <taxon>Glossata</taxon>
        <taxon>Ditrysia</taxon>
        <taxon>Pyraloidea</taxon>
        <taxon>Crambidae</taxon>
        <taxon>Crambinae</taxon>
        <taxon>Chilo</taxon>
    </lineage>
</organism>
<keyword evidence="2" id="KW-1185">Reference proteome</keyword>
<name>A0ABN8ASG4_CHISP</name>
<sequence>MPEVRLRSHKVAIVGRPNLQHLHTVKKFPTRLPVEHILPQSMVCVLYFSFPTVARPHLRELQTPINNSLRLCDEAADEEEGMDEPSAAKRPSVLTIDRAAFLLLRVKRAFKKKRQQRKERHAAAAAAAAAEALGGGGRRAPPPLLRSRTLPAIIAPGFSILHAQIDPQRSNGE</sequence>
<dbReference type="EMBL" id="OU963903">
    <property type="protein sequence ID" value="CAH0397766.1"/>
    <property type="molecule type" value="Genomic_DNA"/>
</dbReference>
<accession>A0ABN8ASG4</accession>
<dbReference type="Proteomes" id="UP001153292">
    <property type="component" value="Chromosome 10"/>
</dbReference>
<protein>
    <submittedName>
        <fullName evidence="1">Uncharacterized protein</fullName>
    </submittedName>
</protein>
<gene>
    <name evidence="1" type="ORF">CHILSU_LOCUS850</name>
</gene>
<evidence type="ECO:0000313" key="1">
    <source>
        <dbReference type="EMBL" id="CAH0397766.1"/>
    </source>
</evidence>